<evidence type="ECO:0000313" key="1">
    <source>
        <dbReference type="EMBL" id="JAD59216.1"/>
    </source>
</evidence>
<name>A0A0A9B792_ARUDO</name>
<dbReference type="AlphaFoldDB" id="A0A0A9B792"/>
<accession>A0A0A9B792</accession>
<organism evidence="1">
    <name type="scientific">Arundo donax</name>
    <name type="common">Giant reed</name>
    <name type="synonym">Donax arundinaceus</name>
    <dbReference type="NCBI Taxonomy" id="35708"/>
    <lineage>
        <taxon>Eukaryota</taxon>
        <taxon>Viridiplantae</taxon>
        <taxon>Streptophyta</taxon>
        <taxon>Embryophyta</taxon>
        <taxon>Tracheophyta</taxon>
        <taxon>Spermatophyta</taxon>
        <taxon>Magnoliopsida</taxon>
        <taxon>Liliopsida</taxon>
        <taxon>Poales</taxon>
        <taxon>Poaceae</taxon>
        <taxon>PACMAD clade</taxon>
        <taxon>Arundinoideae</taxon>
        <taxon>Arundineae</taxon>
        <taxon>Arundo</taxon>
    </lineage>
</organism>
<dbReference type="EMBL" id="GBRH01238679">
    <property type="protein sequence ID" value="JAD59216.1"/>
    <property type="molecule type" value="Transcribed_RNA"/>
</dbReference>
<reference evidence="1" key="1">
    <citation type="submission" date="2014-09" db="EMBL/GenBank/DDBJ databases">
        <authorList>
            <person name="Magalhaes I.L.F."/>
            <person name="Oliveira U."/>
            <person name="Santos F.R."/>
            <person name="Vidigal T.H.D.A."/>
            <person name="Brescovit A.D."/>
            <person name="Santos A.J."/>
        </authorList>
    </citation>
    <scope>NUCLEOTIDE SEQUENCE</scope>
    <source>
        <tissue evidence="1">Shoot tissue taken approximately 20 cm above the soil surface</tissue>
    </source>
</reference>
<sequence>METARVLISRGLIASVDLIRVQRGRGFSSLTHASVMHA</sequence>
<reference evidence="1" key="2">
    <citation type="journal article" date="2015" name="Data Brief">
        <title>Shoot transcriptome of the giant reed, Arundo donax.</title>
        <authorList>
            <person name="Barrero R.A."/>
            <person name="Guerrero F.D."/>
            <person name="Moolhuijzen P."/>
            <person name="Goolsby J.A."/>
            <person name="Tidwell J."/>
            <person name="Bellgard S.E."/>
            <person name="Bellgard M.I."/>
        </authorList>
    </citation>
    <scope>NUCLEOTIDE SEQUENCE</scope>
    <source>
        <tissue evidence="1">Shoot tissue taken approximately 20 cm above the soil surface</tissue>
    </source>
</reference>
<proteinExistence type="predicted"/>
<protein>
    <submittedName>
        <fullName evidence="1">Uncharacterized protein</fullName>
    </submittedName>
</protein>